<feature type="domain" description="Response regulatory" evidence="7">
    <location>
        <begin position="3"/>
        <end position="122"/>
    </location>
</feature>
<dbReference type="Pfam" id="PF02954">
    <property type="entry name" value="HTH_8"/>
    <property type="match status" value="1"/>
</dbReference>
<dbReference type="InterPro" id="IPR001789">
    <property type="entry name" value="Sig_transdc_resp-reg_receiver"/>
</dbReference>
<evidence type="ECO:0000256" key="3">
    <source>
        <dbReference type="ARBA" id="ARBA00023015"/>
    </source>
</evidence>
<dbReference type="PROSITE" id="PS50045">
    <property type="entry name" value="SIGMA54_INTERACT_4"/>
    <property type="match status" value="1"/>
</dbReference>
<dbReference type="AlphaFoldDB" id="A0A167GK39"/>
<dbReference type="InterPro" id="IPR003593">
    <property type="entry name" value="AAA+_ATPase"/>
</dbReference>
<dbReference type="Gene3D" id="3.40.50.300">
    <property type="entry name" value="P-loop containing nucleotide triphosphate hydrolases"/>
    <property type="match status" value="1"/>
</dbReference>
<dbReference type="PANTHER" id="PTHR32071:SF113">
    <property type="entry name" value="ALGINATE BIOSYNTHESIS TRANSCRIPTIONAL REGULATORY PROTEIN ALGB"/>
    <property type="match status" value="1"/>
</dbReference>
<reference evidence="8 9" key="1">
    <citation type="submission" date="2013-07" db="EMBL/GenBank/DDBJ databases">
        <title>Comparative Genomic and Metabolomic Analysis of Twelve Strains of Pseudoalteromonas luteoviolacea.</title>
        <authorList>
            <person name="Vynne N.G."/>
            <person name="Mansson M."/>
            <person name="Gram L."/>
        </authorList>
    </citation>
    <scope>NUCLEOTIDE SEQUENCE [LARGE SCALE GENOMIC DNA]</scope>
    <source>
        <strain evidence="8 9">H33</strain>
    </source>
</reference>
<evidence type="ECO:0000256" key="4">
    <source>
        <dbReference type="ARBA" id="ARBA00023163"/>
    </source>
</evidence>
<dbReference type="GO" id="GO:0043565">
    <property type="term" value="F:sequence-specific DNA binding"/>
    <property type="evidence" value="ECO:0007669"/>
    <property type="project" value="InterPro"/>
</dbReference>
<organism evidence="8 9">
    <name type="scientific">Pseudoalteromonas luteoviolacea H33</name>
    <dbReference type="NCBI Taxonomy" id="1365251"/>
    <lineage>
        <taxon>Bacteria</taxon>
        <taxon>Pseudomonadati</taxon>
        <taxon>Pseudomonadota</taxon>
        <taxon>Gammaproteobacteria</taxon>
        <taxon>Alteromonadales</taxon>
        <taxon>Pseudoalteromonadaceae</taxon>
        <taxon>Pseudoalteromonas</taxon>
    </lineage>
</organism>
<keyword evidence="1" id="KW-0547">Nucleotide-binding</keyword>
<dbReference type="PATRIC" id="fig|1365251.3.peg.342"/>
<sequence length="444" mass="49612">MKTVLIVDDLIDVRLSARIVLESHGFQCLEADHPNTALTCLAKDKVDLILLDMNFSQDTTSGHEGLAFLSSLRARGLAIPVIVITGWAKIELAVQAMQKGACDFIEKPWKNNRLIDAVKKSVEQPDASSNTKEQDVFGAFSTTSHLLIEKAKRIAKTDANILITGENGTGKSMLAKFIHQHSHRATKDMVSVNMAAIPDNLFESELFGHKKGAFTDAKEHRIGRFTLANDSSLFLDEVGCLTLPLQAKLLRVLESGEYEEVGCSKSKRSNARVISATNADLDKLIDEGKFRRDLLFRLNTLVIELPPLRSRLDELAEFAHHFLYHHAKKYGQDPLTLTQRAFNKLKEYHWPGNIRELSHVLERAVIMAQGNVIEADDIQITQGSKKEVNHVPLMSLEQAEQRLITQAINHFDGNVIKAGEFLGLSKSAIYRRIDKFSIQVKGTQ</sequence>
<dbReference type="EMBL" id="AUXZ01000013">
    <property type="protein sequence ID" value="KZN55538.1"/>
    <property type="molecule type" value="Genomic_DNA"/>
</dbReference>
<evidence type="ECO:0000313" key="9">
    <source>
        <dbReference type="Proteomes" id="UP000076503"/>
    </source>
</evidence>
<dbReference type="SMART" id="SM00382">
    <property type="entry name" value="AAA"/>
    <property type="match status" value="1"/>
</dbReference>
<dbReference type="Proteomes" id="UP000076503">
    <property type="component" value="Unassembled WGS sequence"/>
</dbReference>
<dbReference type="InterPro" id="IPR011006">
    <property type="entry name" value="CheY-like_superfamily"/>
</dbReference>
<dbReference type="PROSITE" id="PS50110">
    <property type="entry name" value="RESPONSE_REGULATORY"/>
    <property type="match status" value="1"/>
</dbReference>
<evidence type="ECO:0000256" key="2">
    <source>
        <dbReference type="ARBA" id="ARBA00022840"/>
    </source>
</evidence>
<dbReference type="Pfam" id="PF00072">
    <property type="entry name" value="Response_reg"/>
    <property type="match status" value="1"/>
</dbReference>
<keyword evidence="3" id="KW-0805">Transcription regulation</keyword>
<dbReference type="SUPFAM" id="SSF52540">
    <property type="entry name" value="P-loop containing nucleoside triphosphate hydrolases"/>
    <property type="match status" value="1"/>
</dbReference>
<dbReference type="InterPro" id="IPR058031">
    <property type="entry name" value="AAA_lid_NorR"/>
</dbReference>
<dbReference type="GO" id="GO:0005524">
    <property type="term" value="F:ATP binding"/>
    <property type="evidence" value="ECO:0007669"/>
    <property type="project" value="UniProtKB-KW"/>
</dbReference>
<dbReference type="GO" id="GO:0000160">
    <property type="term" value="P:phosphorelay signal transduction system"/>
    <property type="evidence" value="ECO:0007669"/>
    <property type="project" value="InterPro"/>
</dbReference>
<dbReference type="InterPro" id="IPR027417">
    <property type="entry name" value="P-loop_NTPase"/>
</dbReference>
<protein>
    <recommendedName>
        <fullName evidence="10">Chemotaxis protein CheY</fullName>
    </recommendedName>
</protein>
<dbReference type="PROSITE" id="PS00688">
    <property type="entry name" value="SIGMA54_INTERACT_3"/>
    <property type="match status" value="1"/>
</dbReference>
<dbReference type="PANTHER" id="PTHR32071">
    <property type="entry name" value="TRANSCRIPTIONAL REGULATORY PROTEIN"/>
    <property type="match status" value="1"/>
</dbReference>
<feature type="domain" description="Sigma-54 factor interaction" evidence="6">
    <location>
        <begin position="147"/>
        <end position="366"/>
    </location>
</feature>
<evidence type="ECO:0000313" key="8">
    <source>
        <dbReference type="EMBL" id="KZN55538.1"/>
    </source>
</evidence>
<dbReference type="InterPro" id="IPR025944">
    <property type="entry name" value="Sigma_54_int_dom_CS"/>
</dbReference>
<gene>
    <name evidence="8" type="ORF">N476_07350</name>
</gene>
<keyword evidence="4" id="KW-0804">Transcription</keyword>
<dbReference type="InterPro" id="IPR002078">
    <property type="entry name" value="Sigma_54_int"/>
</dbReference>
<dbReference type="Gene3D" id="1.10.10.60">
    <property type="entry name" value="Homeodomain-like"/>
    <property type="match status" value="1"/>
</dbReference>
<dbReference type="SUPFAM" id="SSF46689">
    <property type="entry name" value="Homeodomain-like"/>
    <property type="match status" value="1"/>
</dbReference>
<dbReference type="FunFam" id="3.40.50.300:FF:000006">
    <property type="entry name" value="DNA-binding transcriptional regulator NtrC"/>
    <property type="match status" value="1"/>
</dbReference>
<evidence type="ECO:0008006" key="10">
    <source>
        <dbReference type="Google" id="ProtNLM"/>
    </source>
</evidence>
<dbReference type="SUPFAM" id="SSF52172">
    <property type="entry name" value="CheY-like"/>
    <property type="match status" value="1"/>
</dbReference>
<dbReference type="Gene3D" id="3.40.50.2300">
    <property type="match status" value="1"/>
</dbReference>
<name>A0A167GK39_9GAMM</name>
<keyword evidence="2" id="KW-0067">ATP-binding</keyword>
<comment type="caution">
    <text evidence="8">The sequence shown here is derived from an EMBL/GenBank/DDBJ whole genome shotgun (WGS) entry which is preliminary data.</text>
</comment>
<dbReference type="InterPro" id="IPR009057">
    <property type="entry name" value="Homeodomain-like_sf"/>
</dbReference>
<dbReference type="CDD" id="cd00009">
    <property type="entry name" value="AAA"/>
    <property type="match status" value="1"/>
</dbReference>
<evidence type="ECO:0000256" key="1">
    <source>
        <dbReference type="ARBA" id="ARBA00022741"/>
    </source>
</evidence>
<evidence type="ECO:0000256" key="5">
    <source>
        <dbReference type="PROSITE-ProRule" id="PRU00169"/>
    </source>
</evidence>
<keyword evidence="5" id="KW-0597">Phosphoprotein</keyword>
<dbReference type="SMART" id="SM00448">
    <property type="entry name" value="REC"/>
    <property type="match status" value="1"/>
</dbReference>
<evidence type="ECO:0000259" key="6">
    <source>
        <dbReference type="PROSITE" id="PS50045"/>
    </source>
</evidence>
<evidence type="ECO:0000259" key="7">
    <source>
        <dbReference type="PROSITE" id="PS50110"/>
    </source>
</evidence>
<dbReference type="OrthoDB" id="9804019at2"/>
<dbReference type="Pfam" id="PF00158">
    <property type="entry name" value="Sigma54_activat"/>
    <property type="match status" value="1"/>
</dbReference>
<feature type="modified residue" description="4-aspartylphosphate" evidence="5">
    <location>
        <position position="52"/>
    </location>
</feature>
<proteinExistence type="predicted"/>
<dbReference type="Gene3D" id="1.10.8.60">
    <property type="match status" value="1"/>
</dbReference>
<accession>A0A167GK39</accession>
<dbReference type="InterPro" id="IPR002197">
    <property type="entry name" value="HTH_Fis"/>
</dbReference>
<dbReference type="RefSeq" id="WP_063360112.1">
    <property type="nucleotide sequence ID" value="NZ_AUXZ01000013.1"/>
</dbReference>
<dbReference type="GO" id="GO:0006355">
    <property type="term" value="P:regulation of DNA-templated transcription"/>
    <property type="evidence" value="ECO:0007669"/>
    <property type="project" value="InterPro"/>
</dbReference>
<dbReference type="Pfam" id="PF25601">
    <property type="entry name" value="AAA_lid_14"/>
    <property type="match status" value="1"/>
</dbReference>